<keyword evidence="3" id="KW-1185">Reference proteome</keyword>
<comment type="caution">
    <text evidence="2">The sequence shown here is derived from an EMBL/GenBank/DDBJ whole genome shotgun (WGS) entry which is preliminary data.</text>
</comment>
<dbReference type="EMBL" id="JARYMX010000001">
    <property type="protein sequence ID" value="KAJ9566771.1"/>
    <property type="molecule type" value="Genomic_DNA"/>
</dbReference>
<feature type="compositionally biased region" description="Low complexity" evidence="1">
    <location>
        <begin position="57"/>
        <end position="75"/>
    </location>
</feature>
<feature type="compositionally biased region" description="Basic and acidic residues" evidence="1">
    <location>
        <begin position="273"/>
        <end position="286"/>
    </location>
</feature>
<accession>A0AA38U405</accession>
<feature type="region of interest" description="Disordered" evidence="1">
    <location>
        <begin position="49"/>
        <end position="79"/>
    </location>
</feature>
<evidence type="ECO:0000313" key="3">
    <source>
        <dbReference type="Proteomes" id="UP001172457"/>
    </source>
</evidence>
<evidence type="ECO:0000256" key="1">
    <source>
        <dbReference type="SAM" id="MobiDB-lite"/>
    </source>
</evidence>
<name>A0AA38U405_9ASTR</name>
<proteinExistence type="predicted"/>
<feature type="compositionally biased region" description="Polar residues" evidence="1">
    <location>
        <begin position="210"/>
        <end position="219"/>
    </location>
</feature>
<feature type="compositionally biased region" description="Acidic residues" evidence="1">
    <location>
        <begin position="13"/>
        <end position="31"/>
    </location>
</feature>
<sequence>MKSQRKGKGLIAEDCDWDDVSSDESSDEEDTAQVALMAILEEPNLSLMAKIEEVPEEAPAQAPEASTSATESPSQVPTPVVPLESLTQLDLLTLDLYKALNECHEKIKQLTILEENYKDQVYVNQTLCIERERAFAAKERALAELNAKKVTIKGWSDASEKVDEILASGRNVKNKKGLGFTRGCPRPDRSMLKFGMFVSSIPDPSAPENIPSSSSNTHTEGAPKSKKKTVEDKSKTVPPSKAKNTKPKNNKVLGGGPSVSGTKSFSQNPAPRLKIDLKQKTKEKKPIPPLSNAKGILGTGVFKKIRIRSDIRIPENFRSENIRKFGYPDFRISENRISGFSDSDSDTRNDIFIKYFGISEFSDYPVSESGISDIRIFGYPEFRIRIRIVVKTVSSVKTPAMKTDNSVKAVTDSTIPTDNSGSIVLWVPRKT</sequence>
<dbReference type="Proteomes" id="UP001172457">
    <property type="component" value="Chromosome 1"/>
</dbReference>
<feature type="region of interest" description="Disordered" evidence="1">
    <location>
        <begin position="202"/>
        <end position="290"/>
    </location>
</feature>
<reference evidence="2" key="1">
    <citation type="submission" date="2023-03" db="EMBL/GenBank/DDBJ databases">
        <title>Chromosome-scale reference genome and RAD-based genetic map of yellow starthistle (Centaurea solstitialis) reveal putative structural variation and QTLs associated with invader traits.</title>
        <authorList>
            <person name="Reatini B."/>
            <person name="Cang F.A."/>
            <person name="Jiang Q."/>
            <person name="Mckibben M.T.W."/>
            <person name="Barker M.S."/>
            <person name="Rieseberg L.H."/>
            <person name="Dlugosch K.M."/>
        </authorList>
    </citation>
    <scope>NUCLEOTIDE SEQUENCE</scope>
    <source>
        <strain evidence="2">CAN-66</strain>
        <tissue evidence="2">Leaf</tissue>
    </source>
</reference>
<organism evidence="2 3">
    <name type="scientific">Centaurea solstitialis</name>
    <name type="common">yellow star-thistle</name>
    <dbReference type="NCBI Taxonomy" id="347529"/>
    <lineage>
        <taxon>Eukaryota</taxon>
        <taxon>Viridiplantae</taxon>
        <taxon>Streptophyta</taxon>
        <taxon>Embryophyta</taxon>
        <taxon>Tracheophyta</taxon>
        <taxon>Spermatophyta</taxon>
        <taxon>Magnoliopsida</taxon>
        <taxon>eudicotyledons</taxon>
        <taxon>Gunneridae</taxon>
        <taxon>Pentapetalae</taxon>
        <taxon>asterids</taxon>
        <taxon>campanulids</taxon>
        <taxon>Asterales</taxon>
        <taxon>Asteraceae</taxon>
        <taxon>Carduoideae</taxon>
        <taxon>Cardueae</taxon>
        <taxon>Centaureinae</taxon>
        <taxon>Centaurea</taxon>
    </lineage>
</organism>
<evidence type="ECO:0000313" key="2">
    <source>
        <dbReference type="EMBL" id="KAJ9566771.1"/>
    </source>
</evidence>
<protein>
    <submittedName>
        <fullName evidence="2">Uncharacterized protein</fullName>
    </submittedName>
</protein>
<dbReference type="AlphaFoldDB" id="A0AA38U405"/>
<feature type="compositionally biased region" description="Polar residues" evidence="1">
    <location>
        <begin position="259"/>
        <end position="269"/>
    </location>
</feature>
<gene>
    <name evidence="2" type="ORF">OSB04_002737</name>
</gene>
<feature type="region of interest" description="Disordered" evidence="1">
    <location>
        <begin position="1"/>
        <end position="32"/>
    </location>
</feature>